<dbReference type="Pfam" id="PF12819">
    <property type="entry name" value="Malectin_like"/>
    <property type="match status" value="1"/>
</dbReference>
<dbReference type="OrthoDB" id="1903759at2759"/>
<evidence type="ECO:0000313" key="10">
    <source>
        <dbReference type="Proteomes" id="UP001141806"/>
    </source>
</evidence>
<reference evidence="9" key="1">
    <citation type="journal article" date="2023" name="Plant J.">
        <title>The genome of the king protea, Protea cynaroides.</title>
        <authorList>
            <person name="Chang J."/>
            <person name="Duong T.A."/>
            <person name="Schoeman C."/>
            <person name="Ma X."/>
            <person name="Roodt D."/>
            <person name="Barker N."/>
            <person name="Li Z."/>
            <person name="Van de Peer Y."/>
            <person name="Mizrachi E."/>
        </authorList>
    </citation>
    <scope>NUCLEOTIDE SEQUENCE</scope>
    <source>
        <tissue evidence="9">Young leaves</tissue>
    </source>
</reference>
<evidence type="ECO:0000259" key="8">
    <source>
        <dbReference type="Pfam" id="PF12819"/>
    </source>
</evidence>
<feature type="transmembrane region" description="Helical" evidence="7">
    <location>
        <begin position="326"/>
        <end position="348"/>
    </location>
</feature>
<dbReference type="Proteomes" id="UP001141806">
    <property type="component" value="Unassembled WGS sequence"/>
</dbReference>
<evidence type="ECO:0000256" key="2">
    <source>
        <dbReference type="ARBA" id="ARBA00022679"/>
    </source>
</evidence>
<name>A0A9Q0KY02_9MAGN</name>
<dbReference type="EMBL" id="JAMYWD010000002">
    <property type="protein sequence ID" value="KAJ4978336.1"/>
    <property type="molecule type" value="Genomic_DNA"/>
</dbReference>
<evidence type="ECO:0000256" key="1">
    <source>
        <dbReference type="ARBA" id="ARBA00004479"/>
    </source>
</evidence>
<keyword evidence="10" id="KW-1185">Reference proteome</keyword>
<dbReference type="GO" id="GO:0004714">
    <property type="term" value="F:transmembrane receptor protein tyrosine kinase activity"/>
    <property type="evidence" value="ECO:0007669"/>
    <property type="project" value="InterPro"/>
</dbReference>
<feature type="region of interest" description="Disordered" evidence="6">
    <location>
        <begin position="294"/>
        <end position="320"/>
    </location>
</feature>
<dbReference type="PANTHER" id="PTHR34590">
    <property type="entry name" value="OS03G0124300 PROTEIN-RELATED"/>
    <property type="match status" value="1"/>
</dbReference>
<dbReference type="Gene3D" id="3.30.200.20">
    <property type="entry name" value="Phosphorylase Kinase, domain 1"/>
    <property type="match status" value="1"/>
</dbReference>
<evidence type="ECO:0000256" key="3">
    <source>
        <dbReference type="ARBA" id="ARBA00022741"/>
    </source>
</evidence>
<evidence type="ECO:0000256" key="6">
    <source>
        <dbReference type="SAM" id="MobiDB-lite"/>
    </source>
</evidence>
<feature type="compositionally biased region" description="Low complexity" evidence="6">
    <location>
        <begin position="309"/>
        <end position="320"/>
    </location>
</feature>
<feature type="compositionally biased region" description="Polar residues" evidence="6">
    <location>
        <begin position="464"/>
        <end position="473"/>
    </location>
</feature>
<proteinExistence type="predicted"/>
<keyword evidence="3" id="KW-0547">Nucleotide-binding</keyword>
<dbReference type="Gene3D" id="2.60.120.430">
    <property type="entry name" value="Galactose-binding lectin"/>
    <property type="match status" value="1"/>
</dbReference>
<feature type="compositionally biased region" description="Polar residues" evidence="6">
    <location>
        <begin position="493"/>
        <end position="504"/>
    </location>
</feature>
<sequence length="504" mass="53799">MGSGAELMIQNSNSARKVRRGVLVSQTTQALNYAVIIKEFCVNVDGERLNITFTPSNASSAYAFVNGIEVVSMPDIYSSGNGSVPIVGEVASLIIDNSTALENVFRLNVGGNDISPPGDTGILRSWYDDSPYIYGASFGVTDAANSTSVIHYPKNVPSYVAPVDVYATSRSMGPHPKINLNYNLTWIFTVDSGFYYLVRLHFCEFEYTLVNQRVFDIFLSNQTAVSEADVIAWADGKRDTPVYKDFVILVPQGNGQQDMWLAMHPNVQSKPNYFNALLNGLEIFKVNDSTGNLAGPNPIPPPAHEVINPTSATPSSSSGGSKNHTAVITGCAVGGVAVACFLCFVVFARRRRLGKDSGSSDGPSGWLPLSLYGNSHSAGSAKTSTTGSYASSLPSNLCRHFSFAEIKSATKNFDEALLLGVGGFGKLQESAEENGVIDSGINTEETPFKKISGDKDPNGYDGNMTDSRSSGLTMSIGGRSLASEDSDGLTPSAVFSQIMNPKGR</sequence>
<feature type="domain" description="Malectin-like" evidence="8">
    <location>
        <begin position="33"/>
        <end position="286"/>
    </location>
</feature>
<evidence type="ECO:0000256" key="7">
    <source>
        <dbReference type="SAM" id="Phobius"/>
    </source>
</evidence>
<organism evidence="9 10">
    <name type="scientific">Protea cynaroides</name>
    <dbReference type="NCBI Taxonomy" id="273540"/>
    <lineage>
        <taxon>Eukaryota</taxon>
        <taxon>Viridiplantae</taxon>
        <taxon>Streptophyta</taxon>
        <taxon>Embryophyta</taxon>
        <taxon>Tracheophyta</taxon>
        <taxon>Spermatophyta</taxon>
        <taxon>Magnoliopsida</taxon>
        <taxon>Proteales</taxon>
        <taxon>Proteaceae</taxon>
        <taxon>Protea</taxon>
    </lineage>
</organism>
<protein>
    <recommendedName>
        <fullName evidence="8">Malectin-like domain-containing protein</fullName>
    </recommendedName>
</protein>
<keyword evidence="7" id="KW-0812">Transmembrane</keyword>
<gene>
    <name evidence="9" type="ORF">NE237_009116</name>
</gene>
<dbReference type="FunFam" id="2.60.120.430:FF:000007">
    <property type="entry name" value="FERONIA receptor-like kinase"/>
    <property type="match status" value="1"/>
</dbReference>
<comment type="caution">
    <text evidence="9">The sequence shown here is derived from an EMBL/GenBank/DDBJ whole genome shotgun (WGS) entry which is preliminary data.</text>
</comment>
<feature type="region of interest" description="Disordered" evidence="6">
    <location>
        <begin position="451"/>
        <end position="504"/>
    </location>
</feature>
<evidence type="ECO:0000313" key="9">
    <source>
        <dbReference type="EMBL" id="KAJ4978336.1"/>
    </source>
</evidence>
<evidence type="ECO:0000256" key="4">
    <source>
        <dbReference type="ARBA" id="ARBA00022840"/>
    </source>
</evidence>
<keyword evidence="7" id="KW-0472">Membrane</keyword>
<keyword evidence="2" id="KW-0808">Transferase</keyword>
<dbReference type="PANTHER" id="PTHR34590:SF5">
    <property type="entry name" value="OS04G0586500 PROTEIN"/>
    <property type="match status" value="1"/>
</dbReference>
<accession>A0A9Q0KY02</accession>
<evidence type="ECO:0000256" key="5">
    <source>
        <dbReference type="ARBA" id="ARBA00023180"/>
    </source>
</evidence>
<keyword evidence="4" id="KW-0067">ATP-binding</keyword>
<dbReference type="InterPro" id="IPR024788">
    <property type="entry name" value="Malectin-like_Carb-bd_dom"/>
</dbReference>
<dbReference type="GO" id="GO:0016020">
    <property type="term" value="C:membrane"/>
    <property type="evidence" value="ECO:0007669"/>
    <property type="project" value="UniProtKB-SubCell"/>
</dbReference>
<dbReference type="InterPro" id="IPR045272">
    <property type="entry name" value="ANXUR1/2-like"/>
</dbReference>
<dbReference type="GO" id="GO:0005524">
    <property type="term" value="F:ATP binding"/>
    <property type="evidence" value="ECO:0007669"/>
    <property type="project" value="UniProtKB-KW"/>
</dbReference>
<keyword evidence="5" id="KW-0325">Glycoprotein</keyword>
<dbReference type="AlphaFoldDB" id="A0A9Q0KY02"/>
<keyword evidence="7" id="KW-1133">Transmembrane helix</keyword>
<comment type="subcellular location">
    <subcellularLocation>
        <location evidence="1">Membrane</location>
        <topology evidence="1">Single-pass type I membrane protein</topology>
    </subcellularLocation>
</comment>